<evidence type="ECO:0000256" key="5">
    <source>
        <dbReference type="SAM" id="SignalP"/>
    </source>
</evidence>
<evidence type="ECO:0000256" key="3">
    <source>
        <dbReference type="PROSITE-ProRule" id="PRU00339"/>
    </source>
</evidence>
<feature type="coiled-coil region" evidence="4">
    <location>
        <begin position="218"/>
        <end position="259"/>
    </location>
</feature>
<dbReference type="EMBL" id="JAXIVS010000014">
    <property type="protein sequence ID" value="MDY7231373.1"/>
    <property type="molecule type" value="Genomic_DNA"/>
</dbReference>
<keyword evidence="5" id="KW-0732">Signal</keyword>
<dbReference type="InterPro" id="IPR019734">
    <property type="entry name" value="TPR_rpt"/>
</dbReference>
<name>A0ABU5HEZ6_9BACT</name>
<dbReference type="SUPFAM" id="SSF48452">
    <property type="entry name" value="TPR-like"/>
    <property type="match status" value="1"/>
</dbReference>
<keyword evidence="4" id="KW-0175">Coiled coil</keyword>
<proteinExistence type="predicted"/>
<feature type="signal peptide" evidence="5">
    <location>
        <begin position="1"/>
        <end position="21"/>
    </location>
</feature>
<dbReference type="InterPro" id="IPR051685">
    <property type="entry name" value="Ycf3/AcsC/BcsC/TPR_MFPF"/>
</dbReference>
<keyword evidence="1" id="KW-0677">Repeat</keyword>
<dbReference type="Proteomes" id="UP001291309">
    <property type="component" value="Unassembled WGS sequence"/>
</dbReference>
<dbReference type="PROSITE" id="PS51257">
    <property type="entry name" value="PROKAR_LIPOPROTEIN"/>
    <property type="match status" value="1"/>
</dbReference>
<accession>A0ABU5HEZ6</accession>
<reference evidence="6 7" key="1">
    <citation type="submission" date="2023-12" db="EMBL/GenBank/DDBJ databases">
        <title>the genome sequence of Hyalangium sp. s54d21.</title>
        <authorList>
            <person name="Zhang X."/>
        </authorList>
    </citation>
    <scope>NUCLEOTIDE SEQUENCE [LARGE SCALE GENOMIC DNA]</scope>
    <source>
        <strain evidence="7">s54d21</strain>
    </source>
</reference>
<dbReference type="PANTHER" id="PTHR44943">
    <property type="entry name" value="CELLULOSE SYNTHASE OPERON PROTEIN C"/>
    <property type="match status" value="1"/>
</dbReference>
<evidence type="ECO:0000313" key="6">
    <source>
        <dbReference type="EMBL" id="MDY7231373.1"/>
    </source>
</evidence>
<keyword evidence="2 3" id="KW-0802">TPR repeat</keyword>
<evidence type="ECO:0000256" key="1">
    <source>
        <dbReference type="ARBA" id="ARBA00022737"/>
    </source>
</evidence>
<sequence>MKKLGSVGLLLGMLTLSGTMACEDPPDPAKIHRVKGSDHLSKKEFKQAAAEYELSLQADPKQEKVWEKKAFAHMQVGETDRALESLNKLLEFKTDPVAKAEVYSSLASLHMTSGRAAEAEGFFNEVLKLNPKDETALGWLAEIYAQRGGARSMAAPLVDEHLQKALGYYDQVIAINPNSANTYLNKRVVMTKYMEHERVQKDVADLEARENVKKADKAAEAKARSEQHAARYEEFKSKIMELNQKFAEAQKAAKAAAAAAPAPTPAK</sequence>
<dbReference type="InterPro" id="IPR011990">
    <property type="entry name" value="TPR-like_helical_dom_sf"/>
</dbReference>
<dbReference type="PANTHER" id="PTHR44943:SF8">
    <property type="entry name" value="TPR REPEAT-CONTAINING PROTEIN MJ0263"/>
    <property type="match status" value="1"/>
</dbReference>
<organism evidence="6 7">
    <name type="scientific">Hyalangium rubrum</name>
    <dbReference type="NCBI Taxonomy" id="3103134"/>
    <lineage>
        <taxon>Bacteria</taxon>
        <taxon>Pseudomonadati</taxon>
        <taxon>Myxococcota</taxon>
        <taxon>Myxococcia</taxon>
        <taxon>Myxococcales</taxon>
        <taxon>Cystobacterineae</taxon>
        <taxon>Archangiaceae</taxon>
        <taxon>Hyalangium</taxon>
    </lineage>
</organism>
<evidence type="ECO:0008006" key="8">
    <source>
        <dbReference type="Google" id="ProtNLM"/>
    </source>
</evidence>
<dbReference type="Gene3D" id="1.25.40.10">
    <property type="entry name" value="Tetratricopeptide repeat domain"/>
    <property type="match status" value="1"/>
</dbReference>
<evidence type="ECO:0000256" key="4">
    <source>
        <dbReference type="SAM" id="Coils"/>
    </source>
</evidence>
<evidence type="ECO:0000313" key="7">
    <source>
        <dbReference type="Proteomes" id="UP001291309"/>
    </source>
</evidence>
<feature type="chain" id="PRO_5046315756" description="Tetratricopeptide repeat protein" evidence="5">
    <location>
        <begin position="22"/>
        <end position="267"/>
    </location>
</feature>
<feature type="repeat" description="TPR" evidence="3">
    <location>
        <begin position="100"/>
        <end position="133"/>
    </location>
</feature>
<comment type="caution">
    <text evidence="6">The sequence shown here is derived from an EMBL/GenBank/DDBJ whole genome shotgun (WGS) entry which is preliminary data.</text>
</comment>
<dbReference type="Pfam" id="PF13181">
    <property type="entry name" value="TPR_8"/>
    <property type="match status" value="1"/>
</dbReference>
<dbReference type="SMART" id="SM00028">
    <property type="entry name" value="TPR"/>
    <property type="match status" value="4"/>
</dbReference>
<gene>
    <name evidence="6" type="ORF">SYV04_33590</name>
</gene>
<protein>
    <recommendedName>
        <fullName evidence="8">Tetratricopeptide repeat protein</fullName>
    </recommendedName>
</protein>
<dbReference type="PROSITE" id="PS50005">
    <property type="entry name" value="TPR"/>
    <property type="match status" value="1"/>
</dbReference>
<keyword evidence="7" id="KW-1185">Reference proteome</keyword>
<evidence type="ECO:0000256" key="2">
    <source>
        <dbReference type="ARBA" id="ARBA00022803"/>
    </source>
</evidence>
<dbReference type="RefSeq" id="WP_321550084.1">
    <property type="nucleotide sequence ID" value="NZ_JAXIVS010000014.1"/>
</dbReference>